<dbReference type="PROSITE" id="PS50234">
    <property type="entry name" value="VWFA"/>
    <property type="match status" value="1"/>
</dbReference>
<dbReference type="PANTHER" id="PTHR21610:SF9">
    <property type="entry name" value="VON WILLEBRAND FACTOR A DOMAIN-CONTAINING PROTEIN 8"/>
    <property type="match status" value="1"/>
</dbReference>
<dbReference type="Pfam" id="PF07728">
    <property type="entry name" value="AAA_5"/>
    <property type="match status" value="3"/>
</dbReference>
<dbReference type="CDD" id="cd00009">
    <property type="entry name" value="AAA"/>
    <property type="match status" value="1"/>
</dbReference>
<gene>
    <name evidence="3" type="ORF">H257_04535</name>
</gene>
<dbReference type="GO" id="GO:0005524">
    <property type="term" value="F:ATP binding"/>
    <property type="evidence" value="ECO:0007669"/>
    <property type="project" value="InterPro"/>
</dbReference>
<dbReference type="InterPro" id="IPR027417">
    <property type="entry name" value="P-loop_NTPase"/>
</dbReference>
<dbReference type="SUPFAM" id="SSF53300">
    <property type="entry name" value="vWA-like"/>
    <property type="match status" value="1"/>
</dbReference>
<organism evidence="3">
    <name type="scientific">Aphanomyces astaci</name>
    <name type="common">Crayfish plague agent</name>
    <dbReference type="NCBI Taxonomy" id="112090"/>
    <lineage>
        <taxon>Eukaryota</taxon>
        <taxon>Sar</taxon>
        <taxon>Stramenopiles</taxon>
        <taxon>Oomycota</taxon>
        <taxon>Saprolegniomycetes</taxon>
        <taxon>Saprolegniales</taxon>
        <taxon>Verrucalvaceae</taxon>
        <taxon>Aphanomyces</taxon>
    </lineage>
</organism>
<dbReference type="GeneID" id="20806531"/>
<dbReference type="GO" id="GO:0016887">
    <property type="term" value="F:ATP hydrolysis activity"/>
    <property type="evidence" value="ECO:0007669"/>
    <property type="project" value="InterPro"/>
</dbReference>
<proteinExistence type="predicted"/>
<dbReference type="SUPFAM" id="SSF52540">
    <property type="entry name" value="P-loop containing nucleoside triphosphate hydrolases"/>
    <property type="match status" value="3"/>
</dbReference>
<dbReference type="EMBL" id="KI913121">
    <property type="protein sequence ID" value="ETV82727.1"/>
    <property type="molecule type" value="Genomic_DNA"/>
</dbReference>
<dbReference type="Gene3D" id="3.40.50.300">
    <property type="entry name" value="P-loop containing nucleotide triphosphate hydrolases"/>
    <property type="match status" value="3"/>
</dbReference>
<dbReference type="SMART" id="SM00382">
    <property type="entry name" value="AAA"/>
    <property type="match status" value="3"/>
</dbReference>
<feature type="compositionally biased region" description="Gly residues" evidence="1">
    <location>
        <begin position="1446"/>
        <end position="1464"/>
    </location>
</feature>
<name>W4GSQ5_APHAT</name>
<dbReference type="InterPro" id="IPR002035">
    <property type="entry name" value="VWF_A"/>
</dbReference>
<evidence type="ECO:0000259" key="2">
    <source>
        <dbReference type="PROSITE" id="PS50234"/>
    </source>
</evidence>
<feature type="region of interest" description="Disordered" evidence="1">
    <location>
        <begin position="1410"/>
        <end position="1469"/>
    </location>
</feature>
<feature type="domain" description="VWFA" evidence="2">
    <location>
        <begin position="1592"/>
        <end position="1779"/>
    </location>
</feature>
<dbReference type="InterPro" id="IPR039891">
    <property type="entry name" value="VWA8"/>
</dbReference>
<accession>W4GSQ5</accession>
<evidence type="ECO:0000256" key="1">
    <source>
        <dbReference type="SAM" id="MobiDB-lite"/>
    </source>
</evidence>
<dbReference type="VEuPathDB" id="FungiDB:H257_04535"/>
<evidence type="ECO:0000313" key="3">
    <source>
        <dbReference type="EMBL" id="ETV82727.1"/>
    </source>
</evidence>
<dbReference type="STRING" id="112090.W4GSQ5"/>
<dbReference type="OrthoDB" id="5186at2759"/>
<dbReference type="RefSeq" id="XP_009827398.1">
    <property type="nucleotide sequence ID" value="XM_009829096.1"/>
</dbReference>
<reference evidence="3" key="1">
    <citation type="submission" date="2013-12" db="EMBL/GenBank/DDBJ databases">
        <title>The Genome Sequence of Aphanomyces astaci APO3.</title>
        <authorList>
            <consortium name="The Broad Institute Genomics Platform"/>
            <person name="Russ C."/>
            <person name="Tyler B."/>
            <person name="van West P."/>
            <person name="Dieguez-Uribeondo J."/>
            <person name="Young S.K."/>
            <person name="Zeng Q."/>
            <person name="Gargeya S."/>
            <person name="Fitzgerald M."/>
            <person name="Abouelleil A."/>
            <person name="Alvarado L."/>
            <person name="Chapman S.B."/>
            <person name="Gainer-Dewar J."/>
            <person name="Goldberg J."/>
            <person name="Griggs A."/>
            <person name="Gujja S."/>
            <person name="Hansen M."/>
            <person name="Howarth C."/>
            <person name="Imamovic A."/>
            <person name="Ireland A."/>
            <person name="Larimer J."/>
            <person name="McCowan C."/>
            <person name="Murphy C."/>
            <person name="Pearson M."/>
            <person name="Poon T.W."/>
            <person name="Priest M."/>
            <person name="Roberts A."/>
            <person name="Saif S."/>
            <person name="Shea T."/>
            <person name="Sykes S."/>
            <person name="Wortman J."/>
            <person name="Nusbaum C."/>
            <person name="Birren B."/>
        </authorList>
    </citation>
    <scope>NUCLEOTIDE SEQUENCE [LARGE SCALE GENOMIC DNA]</scope>
    <source>
        <strain evidence="3">APO3</strain>
    </source>
</reference>
<dbReference type="Gene3D" id="3.40.50.410">
    <property type="entry name" value="von Willebrand factor, type A domain"/>
    <property type="match status" value="1"/>
</dbReference>
<dbReference type="InterPro" id="IPR036465">
    <property type="entry name" value="vWFA_dom_sf"/>
</dbReference>
<sequence length="1781" mass="197838">MLRQSLLRPSRWRVHHRAQPFSNVTIGGITAPQGQVKDAQLVPKGFANLDSNGQPHFTQETLAHLRWMLQKDILHQDMFLIGPPGPARRHLALQFCEIMQREVEYVAISQDTTESDLKQRREILGGSAIFADQAPVRAAIHGRILILDGLEKAERNVLPTLNNLLENREMALDDGRFLMNASSYDALLSKGHTSEQLTAQHLVRVDPAFRVIALGLPVPPYPGRTLDPPLRSRFQARQVPPLSPGAQLEICATIPDGDKLVALVNAMHLIESGGHADRMPHLSASVVAYCTKMVQLFPTADLPALLRRRFPLHASSAWKAQDQTFQNVLRTFFPSTSDQSECKYQLTRVDQSTAELRLGDVAARGVPVACGPRPLQQHAPHFVETKAHRRVLVAMLQDHAAGTDMCVVGPKGSGKSALARQFCGSLGYQSDLFTLFQDMTARDLFQRRATDLHGNTTWEDSPLLRAARHGHVVILDGVHRLSSDTLSTLQRLIQDRHVDLADGTTFATADAPAPTLTGTPSSRNLVRIHPAFRIVALGEVAKPWLTSETMALFPFHSVPELTREDADAVVAALCPRVPRSVSTKLVELWHQVQLLPSSDLSLSVRQLLRLARRLNAFPESAAADLRLLIEDTTMMHFLPNAQLMADVLDACHIRQGKSPDVAQDLAIVDTSETLSIGHVTYDMVKSDYPALELIPHPLYFNIPKHTLVMQQMLQDIVSGQPHLLLIGNQGVGKNKVVDRLLQLMHQEREYIQLHRDTTVQTLTMVPSMENGRIRWEDSPLVRAVKFGRTLVVDEADKAPLEVVCVLKGLIEDGEMLLGDGRRIVDRAKGTFNDDHDDDGSVICIHPRFRLWVLANRPGYPFLGNNFFSEVGDIFATHVLDNPDPASELALLQSYAPNVSTDVLMKLCAAFSELRSMVEDGTMTYPYSTREAVAIAKHLEAFPEDGVAYTLENVLAFDGYDAALRQRLRDVFGRHGIPLVYREPVMPTISLAPVSPLPAPHTPTMTWQIDRQSEVVPIPTSSTLKSRRIYIEPPTSHTFAVTPGRLHTFSEEFCSWNVPLWTRQTAVALAVLPDASIHVLTKQPLGIHSYFGANTHERLHLYSELESYNQSKTEAHLMAWKESLVLHVPAEDLLIVLSKKHKVLQSRVLPPFKSNNHGEGMFQWTKQDTAPMQMLSGLLQDHNLLVRYLQGQSCLQVIDVLSMSSYTLQLPVQLHHVSLVSAAEWHVHDVDGAMHILHLPSAEGPRRRRADLHAVACCDGDTAITSSVHAGGNRFSHPLAYLQEVHDLDNHTKSVTSSHRPTPADVSKSMWINEDRKMATLAPSEWLLEVVDVANQQVQQIPFRTADEARVADAAVLPPSTEERGRTVVSVQRDGRVRHWQVDERALQADLATWKSMFDYHALQGTSPYLELQYNRPDGTSEPKTGTSLPKHGKEDPDNTPHVGGNTWAGGSGGSDTAGLGGRGGPYRLDKGHRVHQISQLQKDQVTKEAQEKAKAMADAALADQLSQIDMTNHELASYQQYVDRVHGETTQLRDLFHNVEQLADERGWLKHQSSGEWDDAKLVDGLSGDRNVFKRRGRDPFASSALLPLPKKLLFVMDVSGSMYRFNSQDGRLERMLETTLMLMESLAGFDAKFEYAIMGHSGDAAAIPFVEFGQPPHTKKDRLKILQKMVAHSQYCSSGDHTVEAIEEGIEQAKTASHGDAMVFVVSDANLKRYGIKPQDMARALTREPTVAAHAIFIASLADEAREVMTHLPQGKGHVCLNTADLPHVFQKIFKASVAQ</sequence>
<protein>
    <recommendedName>
        <fullName evidence="2">VWFA domain-containing protein</fullName>
    </recommendedName>
</protein>
<dbReference type="PANTHER" id="PTHR21610">
    <property type="entry name" value="VON WILLEBRAND FACTOR A DOMAIN-CONTAINING PROTEIN 8"/>
    <property type="match status" value="1"/>
</dbReference>
<dbReference type="FunFam" id="3.40.50.300:FF:000587">
    <property type="entry name" value="von Willebrand factor A domain containing 8"/>
    <property type="match status" value="1"/>
</dbReference>
<dbReference type="GO" id="GO:0005737">
    <property type="term" value="C:cytoplasm"/>
    <property type="evidence" value="ECO:0007669"/>
    <property type="project" value="TreeGrafter"/>
</dbReference>
<dbReference type="SMART" id="SM00327">
    <property type="entry name" value="VWA"/>
    <property type="match status" value="1"/>
</dbReference>
<dbReference type="InterPro" id="IPR011704">
    <property type="entry name" value="ATPase_dyneun-rel_AAA"/>
</dbReference>
<dbReference type="InterPro" id="IPR003593">
    <property type="entry name" value="AAA+_ATPase"/>
</dbReference>